<feature type="compositionally biased region" description="Basic and acidic residues" evidence="1">
    <location>
        <begin position="58"/>
        <end position="68"/>
    </location>
</feature>
<evidence type="ECO:0000313" key="2">
    <source>
        <dbReference type="EMBL" id="GFN78657.1"/>
    </source>
</evidence>
<evidence type="ECO:0000313" key="3">
    <source>
        <dbReference type="Proteomes" id="UP000735302"/>
    </source>
</evidence>
<dbReference type="EMBL" id="BLXT01000592">
    <property type="protein sequence ID" value="GFN78657.1"/>
    <property type="molecule type" value="Genomic_DNA"/>
</dbReference>
<sequence>MAADDAKLKFLPRHLQRSQPASSSKSKRRVTVEDETAGDEESDRRSVFERLGPGGLQRNEKPKTDYLHHNLKGRNKNEGEKSPDNLRLKFKGSKDRETKVRSQVVPLVMKKADDAGSDNDSADESDNWSIDNLEDKKERELEQKRQEIQRALKALEDGDDAPVIDLKKSDSSGSQSSPERTHKKKKDKLGKKKEKKKHKKSASEKEPSLEQQGKRKHGSDEEENSPRKKKRKKNKERKHAEEVLPPPLMSLDVRKNTGSKPSKGEPQLYEPESPTSTHKSDSPDGKGKKKKKKMKAQTDVSQGKSKKLLSPLKKVLKLKKGPASVSSSKMSRSESRDSLKRKLSRSTSSSSSGSSLESPGEN</sequence>
<evidence type="ECO:0000256" key="1">
    <source>
        <dbReference type="SAM" id="MobiDB-lite"/>
    </source>
</evidence>
<feature type="compositionally biased region" description="Acidic residues" evidence="1">
    <location>
        <begin position="115"/>
        <end position="126"/>
    </location>
</feature>
<proteinExistence type="predicted"/>
<dbReference type="AlphaFoldDB" id="A0AAV3Y898"/>
<gene>
    <name evidence="2" type="ORF">PoB_000516300</name>
</gene>
<feature type="compositionally biased region" description="Basic residues" evidence="1">
    <location>
        <begin position="227"/>
        <end position="237"/>
    </location>
</feature>
<reference evidence="2 3" key="1">
    <citation type="journal article" date="2021" name="Elife">
        <title>Chloroplast acquisition without the gene transfer in kleptoplastic sea slugs, Plakobranchus ocellatus.</title>
        <authorList>
            <person name="Maeda T."/>
            <person name="Takahashi S."/>
            <person name="Yoshida T."/>
            <person name="Shimamura S."/>
            <person name="Takaki Y."/>
            <person name="Nagai Y."/>
            <person name="Toyoda A."/>
            <person name="Suzuki Y."/>
            <person name="Arimoto A."/>
            <person name="Ishii H."/>
            <person name="Satoh N."/>
            <person name="Nishiyama T."/>
            <person name="Hasebe M."/>
            <person name="Maruyama T."/>
            <person name="Minagawa J."/>
            <person name="Obokata J."/>
            <person name="Shigenobu S."/>
        </authorList>
    </citation>
    <scope>NUCLEOTIDE SEQUENCE [LARGE SCALE GENOMIC DNA]</scope>
</reference>
<accession>A0AAV3Y898</accession>
<feature type="compositionally biased region" description="Basic and acidic residues" evidence="1">
    <location>
        <begin position="75"/>
        <end position="100"/>
    </location>
</feature>
<protein>
    <submittedName>
        <fullName evidence="2">Uncharacterized protein</fullName>
    </submittedName>
</protein>
<feature type="compositionally biased region" description="Basic residues" evidence="1">
    <location>
        <begin position="181"/>
        <end position="200"/>
    </location>
</feature>
<keyword evidence="3" id="KW-1185">Reference proteome</keyword>
<dbReference type="Proteomes" id="UP000735302">
    <property type="component" value="Unassembled WGS sequence"/>
</dbReference>
<feature type="compositionally biased region" description="Basic and acidic residues" evidence="1">
    <location>
        <begin position="331"/>
        <end position="340"/>
    </location>
</feature>
<organism evidence="2 3">
    <name type="scientific">Plakobranchus ocellatus</name>
    <dbReference type="NCBI Taxonomy" id="259542"/>
    <lineage>
        <taxon>Eukaryota</taxon>
        <taxon>Metazoa</taxon>
        <taxon>Spiralia</taxon>
        <taxon>Lophotrochozoa</taxon>
        <taxon>Mollusca</taxon>
        <taxon>Gastropoda</taxon>
        <taxon>Heterobranchia</taxon>
        <taxon>Euthyneura</taxon>
        <taxon>Panpulmonata</taxon>
        <taxon>Sacoglossa</taxon>
        <taxon>Placobranchoidea</taxon>
        <taxon>Plakobranchidae</taxon>
        <taxon>Plakobranchus</taxon>
    </lineage>
</organism>
<comment type="caution">
    <text evidence="2">The sequence shown here is derived from an EMBL/GenBank/DDBJ whole genome shotgun (WGS) entry which is preliminary data.</text>
</comment>
<name>A0AAV3Y898_9GAST</name>
<feature type="compositionally biased region" description="Basic and acidic residues" evidence="1">
    <location>
        <begin position="133"/>
        <end position="156"/>
    </location>
</feature>
<feature type="region of interest" description="Disordered" evidence="1">
    <location>
        <begin position="1"/>
        <end position="362"/>
    </location>
</feature>
<feature type="compositionally biased region" description="Low complexity" evidence="1">
    <location>
        <begin position="345"/>
        <end position="362"/>
    </location>
</feature>